<dbReference type="EMBL" id="DSLG01000002">
    <property type="protein sequence ID" value="HEA86571.1"/>
    <property type="molecule type" value="Genomic_DNA"/>
</dbReference>
<feature type="transmembrane region" description="Helical" evidence="1">
    <location>
        <begin position="90"/>
        <end position="112"/>
    </location>
</feature>
<name>A0A7C1T0E3_UNCW3</name>
<accession>A0A7C1T0E3</accession>
<dbReference type="AlphaFoldDB" id="A0A7C1T0E3"/>
<keyword evidence="1" id="KW-0472">Membrane</keyword>
<evidence type="ECO:0000256" key="1">
    <source>
        <dbReference type="SAM" id="Phobius"/>
    </source>
</evidence>
<gene>
    <name evidence="2" type="ORF">ENP94_00990</name>
</gene>
<sequence length="194" mass="22956">MELEKIEYEQSVLFRRVYRKRAALKRHIASLMGDGYDSMLVFKFTSHYSSINNVGYNIEFINSLLKELAKREGIEEYRPPVLIRFLYGDWFIEICTALGALGGISAFLTLLIELKKYRGIKKLKKRVKNYPIQVGGKIQIKQEVYIDEIIEENIGRINIAKILEYYDEDLQFIEIFTKDGEIIRYLWREKKPKE</sequence>
<proteinExistence type="predicted"/>
<comment type="caution">
    <text evidence="2">The sequence shown here is derived from an EMBL/GenBank/DDBJ whole genome shotgun (WGS) entry which is preliminary data.</text>
</comment>
<evidence type="ECO:0000313" key="2">
    <source>
        <dbReference type="EMBL" id="HEA86571.1"/>
    </source>
</evidence>
<organism evidence="2">
    <name type="scientific">candidate division WOR-3 bacterium</name>
    <dbReference type="NCBI Taxonomy" id="2052148"/>
    <lineage>
        <taxon>Bacteria</taxon>
        <taxon>Bacteria division WOR-3</taxon>
    </lineage>
</organism>
<protein>
    <submittedName>
        <fullName evidence="2">Uncharacterized protein</fullName>
    </submittedName>
</protein>
<keyword evidence="1" id="KW-0812">Transmembrane</keyword>
<keyword evidence="1" id="KW-1133">Transmembrane helix</keyword>
<reference evidence="2" key="1">
    <citation type="journal article" date="2020" name="mSystems">
        <title>Genome- and Community-Level Interaction Insights into Carbon Utilization and Element Cycling Functions of Hydrothermarchaeota in Hydrothermal Sediment.</title>
        <authorList>
            <person name="Zhou Z."/>
            <person name="Liu Y."/>
            <person name="Xu W."/>
            <person name="Pan J."/>
            <person name="Luo Z.H."/>
            <person name="Li M."/>
        </authorList>
    </citation>
    <scope>NUCLEOTIDE SEQUENCE [LARGE SCALE GENOMIC DNA]</scope>
    <source>
        <strain evidence="2">SpSt-265</strain>
    </source>
</reference>